<gene>
    <name evidence="2" type="ORF">ARMOST_02274</name>
</gene>
<organism evidence="2 3">
    <name type="scientific">Armillaria ostoyae</name>
    <name type="common">Armillaria root rot fungus</name>
    <dbReference type="NCBI Taxonomy" id="47428"/>
    <lineage>
        <taxon>Eukaryota</taxon>
        <taxon>Fungi</taxon>
        <taxon>Dikarya</taxon>
        <taxon>Basidiomycota</taxon>
        <taxon>Agaricomycotina</taxon>
        <taxon>Agaricomycetes</taxon>
        <taxon>Agaricomycetidae</taxon>
        <taxon>Agaricales</taxon>
        <taxon>Marasmiineae</taxon>
        <taxon>Physalacriaceae</taxon>
        <taxon>Armillaria</taxon>
    </lineage>
</organism>
<dbReference type="AlphaFoldDB" id="A0A284QRF3"/>
<name>A0A284QRF3_ARMOS</name>
<proteinExistence type="predicted"/>
<accession>A0A284QRF3</accession>
<reference evidence="3" key="1">
    <citation type="journal article" date="2017" name="Nat. Ecol. Evol.">
        <title>Genome expansion and lineage-specific genetic innovations in the forest pathogenic fungi Armillaria.</title>
        <authorList>
            <person name="Sipos G."/>
            <person name="Prasanna A.N."/>
            <person name="Walter M.C."/>
            <person name="O'Connor E."/>
            <person name="Balint B."/>
            <person name="Krizsan K."/>
            <person name="Kiss B."/>
            <person name="Hess J."/>
            <person name="Varga T."/>
            <person name="Slot J."/>
            <person name="Riley R."/>
            <person name="Boka B."/>
            <person name="Rigling D."/>
            <person name="Barry K."/>
            <person name="Lee J."/>
            <person name="Mihaltcheva S."/>
            <person name="LaButti K."/>
            <person name="Lipzen A."/>
            <person name="Waldron R."/>
            <person name="Moloney N.M."/>
            <person name="Sperisen C."/>
            <person name="Kredics L."/>
            <person name="Vagvoelgyi C."/>
            <person name="Patrignani A."/>
            <person name="Fitzpatrick D."/>
            <person name="Nagy I."/>
            <person name="Doyle S."/>
            <person name="Anderson J.B."/>
            <person name="Grigoriev I.V."/>
            <person name="Gueldener U."/>
            <person name="Muensterkoetter M."/>
            <person name="Nagy L.G."/>
        </authorList>
    </citation>
    <scope>NUCLEOTIDE SEQUENCE [LARGE SCALE GENOMIC DNA]</scope>
    <source>
        <strain evidence="3">C18/9</strain>
    </source>
</reference>
<feature type="region of interest" description="Disordered" evidence="1">
    <location>
        <begin position="36"/>
        <end position="66"/>
    </location>
</feature>
<evidence type="ECO:0000313" key="2">
    <source>
        <dbReference type="EMBL" id="SJK98993.1"/>
    </source>
</evidence>
<evidence type="ECO:0000256" key="1">
    <source>
        <dbReference type="SAM" id="MobiDB-lite"/>
    </source>
</evidence>
<dbReference type="EMBL" id="FUEG01000001">
    <property type="protein sequence ID" value="SJK98993.1"/>
    <property type="molecule type" value="Genomic_DNA"/>
</dbReference>
<keyword evidence="3" id="KW-1185">Reference proteome</keyword>
<feature type="compositionally biased region" description="Basic and acidic residues" evidence="1">
    <location>
        <begin position="36"/>
        <end position="50"/>
    </location>
</feature>
<sequence length="66" mass="7134">MPSSHPSPFVTSTMLCGMGLTAYRTKKLLRLSKKKDTSADAAERCDEGSRADSMSLIVVEDQPSPC</sequence>
<protein>
    <submittedName>
        <fullName evidence="2">Uncharacterized protein</fullName>
    </submittedName>
</protein>
<dbReference type="Proteomes" id="UP000219338">
    <property type="component" value="Unassembled WGS sequence"/>
</dbReference>
<evidence type="ECO:0000313" key="3">
    <source>
        <dbReference type="Proteomes" id="UP000219338"/>
    </source>
</evidence>